<keyword evidence="10" id="KW-1185">Reference proteome</keyword>
<gene>
    <name evidence="9" type="ordered locus">Cpha266_1416</name>
</gene>
<dbReference type="STRING" id="290317.Cpha266_1416"/>
<dbReference type="RefSeq" id="WP_011745261.1">
    <property type="nucleotide sequence ID" value="NC_008639.1"/>
</dbReference>
<keyword evidence="6" id="KW-0408">Iron</keyword>
<sequence>MAHRISEECTYCAACEPECPVSAISAGDEIYIIDENVCTDCVGYHDEAACVLVCPVDCISLV</sequence>
<reference evidence="9 10" key="1">
    <citation type="submission" date="2006-12" db="EMBL/GenBank/DDBJ databases">
        <title>Complete sequence of Chlorobium phaeobacteroides DSM 266.</title>
        <authorList>
            <consortium name="US DOE Joint Genome Institute"/>
            <person name="Copeland A."/>
            <person name="Lucas S."/>
            <person name="Lapidus A."/>
            <person name="Barry K."/>
            <person name="Detter J.C."/>
            <person name="Glavina del Rio T."/>
            <person name="Hammon N."/>
            <person name="Israni S."/>
            <person name="Pitluck S."/>
            <person name="Goltsman E."/>
            <person name="Schmutz J."/>
            <person name="Larimer F."/>
            <person name="Land M."/>
            <person name="Hauser L."/>
            <person name="Mikhailova N."/>
            <person name="Li T."/>
            <person name="Overmann J."/>
            <person name="Bryant D.A."/>
            <person name="Richardson P."/>
        </authorList>
    </citation>
    <scope>NUCLEOTIDE SEQUENCE [LARGE SCALE GENOMIC DNA]</scope>
    <source>
        <strain evidence="9 10">DSM 266</strain>
    </source>
</reference>
<name>A1BGB8_CHLPD</name>
<dbReference type="FunFam" id="3.30.70.20:FF:000045">
    <property type="entry name" value="Ferredoxin, 4Fe-4S"/>
    <property type="match status" value="1"/>
</dbReference>
<evidence type="ECO:0000256" key="1">
    <source>
        <dbReference type="ARBA" id="ARBA00001966"/>
    </source>
</evidence>
<dbReference type="EMBL" id="CP000492">
    <property type="protein sequence ID" value="ABL65445.1"/>
    <property type="molecule type" value="Genomic_DNA"/>
</dbReference>
<dbReference type="KEGG" id="cph:Cpha266_1416"/>
<evidence type="ECO:0000256" key="7">
    <source>
        <dbReference type="ARBA" id="ARBA00023014"/>
    </source>
</evidence>
<keyword evidence="3" id="KW-0004">4Fe-4S</keyword>
<dbReference type="PROSITE" id="PS51379">
    <property type="entry name" value="4FE4S_FER_2"/>
    <property type="match status" value="1"/>
</dbReference>
<dbReference type="Proteomes" id="UP000008701">
    <property type="component" value="Chromosome"/>
</dbReference>
<organism evidence="9 10">
    <name type="scientific">Chlorobium phaeobacteroides (strain DSM 266 / SMG 266 / 2430)</name>
    <dbReference type="NCBI Taxonomy" id="290317"/>
    <lineage>
        <taxon>Bacteria</taxon>
        <taxon>Pseudomonadati</taxon>
        <taxon>Chlorobiota</taxon>
        <taxon>Chlorobiia</taxon>
        <taxon>Chlorobiales</taxon>
        <taxon>Chlorobiaceae</taxon>
        <taxon>Chlorobium/Pelodictyon group</taxon>
        <taxon>Chlorobium</taxon>
    </lineage>
</organism>
<dbReference type="GO" id="GO:0051539">
    <property type="term" value="F:4 iron, 4 sulfur cluster binding"/>
    <property type="evidence" value="ECO:0007669"/>
    <property type="project" value="UniProtKB-KW"/>
</dbReference>
<keyword evidence="7" id="KW-0411">Iron-sulfur</keyword>
<dbReference type="GO" id="GO:0046872">
    <property type="term" value="F:metal ion binding"/>
    <property type="evidence" value="ECO:0007669"/>
    <property type="project" value="UniProtKB-KW"/>
</dbReference>
<evidence type="ECO:0000256" key="6">
    <source>
        <dbReference type="ARBA" id="ARBA00023004"/>
    </source>
</evidence>
<evidence type="ECO:0000256" key="5">
    <source>
        <dbReference type="ARBA" id="ARBA00022982"/>
    </source>
</evidence>
<dbReference type="Gene3D" id="3.30.70.20">
    <property type="match status" value="1"/>
</dbReference>
<evidence type="ECO:0000313" key="9">
    <source>
        <dbReference type="EMBL" id="ABL65445.1"/>
    </source>
</evidence>
<dbReference type="AlphaFoldDB" id="A1BGB8"/>
<dbReference type="InterPro" id="IPR017896">
    <property type="entry name" value="4Fe4S_Fe-S-bd"/>
</dbReference>
<dbReference type="eggNOG" id="COG1145">
    <property type="taxonomic scope" value="Bacteria"/>
</dbReference>
<comment type="cofactor">
    <cofactor evidence="1">
        <name>[4Fe-4S] cluster</name>
        <dbReference type="ChEBI" id="CHEBI:49883"/>
    </cofactor>
</comment>
<accession>A1BGB8</accession>
<evidence type="ECO:0000256" key="4">
    <source>
        <dbReference type="ARBA" id="ARBA00022723"/>
    </source>
</evidence>
<dbReference type="InterPro" id="IPR017900">
    <property type="entry name" value="4Fe4S_Fe_S_CS"/>
</dbReference>
<keyword evidence="2" id="KW-0813">Transport</keyword>
<proteinExistence type="predicted"/>
<dbReference type="OrthoDB" id="9803397at2"/>
<evidence type="ECO:0000313" key="10">
    <source>
        <dbReference type="Proteomes" id="UP000008701"/>
    </source>
</evidence>
<dbReference type="Pfam" id="PF00037">
    <property type="entry name" value="Fer4"/>
    <property type="match status" value="1"/>
</dbReference>
<dbReference type="HOGENOM" id="CLU_139698_11_0_10"/>
<keyword evidence="5" id="KW-0249">Electron transport</keyword>
<evidence type="ECO:0000256" key="2">
    <source>
        <dbReference type="ARBA" id="ARBA00022448"/>
    </source>
</evidence>
<dbReference type="SUPFAM" id="SSF54862">
    <property type="entry name" value="4Fe-4S ferredoxins"/>
    <property type="match status" value="1"/>
</dbReference>
<feature type="domain" description="4Fe-4S ferredoxin-type" evidence="8">
    <location>
        <begin position="1"/>
        <end position="29"/>
    </location>
</feature>
<protein>
    <submittedName>
        <fullName evidence="9">4Fe-4S ferredoxin, iron-sulfur binding domain protein</fullName>
    </submittedName>
</protein>
<evidence type="ECO:0000259" key="8">
    <source>
        <dbReference type="PROSITE" id="PS51379"/>
    </source>
</evidence>
<keyword evidence="4" id="KW-0479">Metal-binding</keyword>
<evidence type="ECO:0000256" key="3">
    <source>
        <dbReference type="ARBA" id="ARBA00022485"/>
    </source>
</evidence>
<dbReference type="PROSITE" id="PS00198">
    <property type="entry name" value="4FE4S_FER_1"/>
    <property type="match status" value="1"/>
</dbReference>